<reference evidence="18" key="1">
    <citation type="submission" date="2019-11" db="EMBL/GenBank/DDBJ databases">
        <authorList>
            <person name="Liu Y."/>
            <person name="Hou J."/>
            <person name="Li T.-Q."/>
            <person name="Guan C.-H."/>
            <person name="Wu X."/>
            <person name="Wu H.-Z."/>
            <person name="Ling F."/>
            <person name="Zhang R."/>
            <person name="Shi X.-G."/>
            <person name="Ren J.-P."/>
            <person name="Chen E.-F."/>
            <person name="Sun J.-M."/>
        </authorList>
    </citation>
    <scope>NUCLEOTIDE SEQUENCE</scope>
    <source>
        <strain evidence="18">Adult_tree_wgs_1</strain>
        <tissue evidence="18">Leaves</tissue>
    </source>
</reference>
<keyword evidence="12" id="KW-0804">Transcription</keyword>
<evidence type="ECO:0000256" key="3">
    <source>
        <dbReference type="ARBA" id="ARBA00004704"/>
    </source>
</evidence>
<dbReference type="SUPFAM" id="SSF51182">
    <property type="entry name" value="RmlC-like cupins"/>
    <property type="match status" value="1"/>
</dbReference>
<dbReference type="GO" id="GO:0045892">
    <property type="term" value="P:negative regulation of DNA-templated transcription"/>
    <property type="evidence" value="ECO:0007669"/>
    <property type="project" value="UniProtKB-ARBA"/>
</dbReference>
<evidence type="ECO:0000256" key="1">
    <source>
        <dbReference type="ARBA" id="ARBA00001962"/>
    </source>
</evidence>
<evidence type="ECO:0000256" key="5">
    <source>
        <dbReference type="ARBA" id="ARBA00013127"/>
    </source>
</evidence>
<dbReference type="PROSITE" id="PS51754">
    <property type="entry name" value="OVATE"/>
    <property type="match status" value="1"/>
</dbReference>
<evidence type="ECO:0000256" key="10">
    <source>
        <dbReference type="ARBA" id="ARBA00023004"/>
    </source>
</evidence>
<dbReference type="GO" id="GO:0005634">
    <property type="term" value="C:nucleus"/>
    <property type="evidence" value="ECO:0007669"/>
    <property type="project" value="UniProtKB-SubCell"/>
</dbReference>
<dbReference type="AlphaFoldDB" id="A0A834LK04"/>
<keyword evidence="16" id="KW-0732">Signal</keyword>
<dbReference type="NCBIfam" id="TIGR01568">
    <property type="entry name" value="A_thal_3678"/>
    <property type="match status" value="1"/>
</dbReference>
<dbReference type="GO" id="GO:0004411">
    <property type="term" value="F:homogentisate 1,2-dioxygenase activity"/>
    <property type="evidence" value="ECO:0007669"/>
    <property type="project" value="UniProtKB-EC"/>
</dbReference>
<dbReference type="UniPathway" id="UPA00139">
    <property type="reaction ID" value="UER00339"/>
</dbReference>
<dbReference type="PANTHER" id="PTHR11056:SF0">
    <property type="entry name" value="HOMOGENTISATE 1,2-DIOXYGENASE"/>
    <property type="match status" value="1"/>
</dbReference>
<dbReference type="Pfam" id="PF04844">
    <property type="entry name" value="Ovate"/>
    <property type="match status" value="1"/>
</dbReference>
<dbReference type="Gene3D" id="2.60.120.10">
    <property type="entry name" value="Jelly Rolls"/>
    <property type="match status" value="1"/>
</dbReference>
<dbReference type="GO" id="GO:0006570">
    <property type="term" value="P:tyrosine metabolic process"/>
    <property type="evidence" value="ECO:0007669"/>
    <property type="project" value="InterPro"/>
</dbReference>
<evidence type="ECO:0000256" key="6">
    <source>
        <dbReference type="ARBA" id="ARBA00022491"/>
    </source>
</evidence>
<feature type="binding site" evidence="14">
    <location>
        <position position="411"/>
    </location>
    <ligand>
        <name>Fe cation</name>
        <dbReference type="ChEBI" id="CHEBI:24875"/>
    </ligand>
</feature>
<keyword evidence="10 14" id="KW-0408">Iron</keyword>
<feature type="binding site" evidence="14">
    <location>
        <position position="411"/>
    </location>
    <ligand>
        <name>homogentisate</name>
        <dbReference type="ChEBI" id="CHEBI:16169"/>
    </ligand>
</feature>
<feature type="chain" id="PRO_5032621103" description="homogentisate 1,2-dioxygenase" evidence="16">
    <location>
        <begin position="21"/>
        <end position="500"/>
    </location>
</feature>
<evidence type="ECO:0000256" key="7">
    <source>
        <dbReference type="ARBA" id="ARBA00022723"/>
    </source>
</evidence>
<comment type="pathway">
    <text evidence="3">Amino-acid degradation; L-phenylalanine degradation; acetoacetate and fumarate from L-phenylalanine: step 4/6.</text>
</comment>
<dbReference type="OrthoDB" id="1689029at2759"/>
<evidence type="ECO:0000256" key="12">
    <source>
        <dbReference type="ARBA" id="ARBA00023163"/>
    </source>
</evidence>
<dbReference type="InterPro" id="IPR014710">
    <property type="entry name" value="RmlC-like_jellyroll"/>
</dbReference>
<dbReference type="InterPro" id="IPR046452">
    <property type="entry name" value="HgmA_N"/>
</dbReference>
<dbReference type="GO" id="GO:0005737">
    <property type="term" value="C:cytoplasm"/>
    <property type="evidence" value="ECO:0007669"/>
    <property type="project" value="TreeGrafter"/>
</dbReference>
<keyword evidence="9" id="KW-0560">Oxidoreductase</keyword>
<evidence type="ECO:0000256" key="16">
    <source>
        <dbReference type="SAM" id="SignalP"/>
    </source>
</evidence>
<evidence type="ECO:0000256" key="9">
    <source>
        <dbReference type="ARBA" id="ARBA00023002"/>
    </source>
</evidence>
<keyword evidence="19" id="KW-1185">Reference proteome</keyword>
<dbReference type="GO" id="GO:0046872">
    <property type="term" value="F:metal ion binding"/>
    <property type="evidence" value="ECO:0007669"/>
    <property type="project" value="UniProtKB-KW"/>
</dbReference>
<dbReference type="InterPro" id="IPR011051">
    <property type="entry name" value="RmlC_Cupin_sf"/>
</dbReference>
<comment type="caution">
    <text evidence="18">The sequence shown here is derived from an EMBL/GenBank/DDBJ whole genome shotgun (WGS) entry which is preliminary data.</text>
</comment>
<evidence type="ECO:0000259" key="17">
    <source>
        <dbReference type="PROSITE" id="PS51754"/>
    </source>
</evidence>
<name>A0A834LK04_RHOSS</name>
<feature type="signal peptide" evidence="16">
    <location>
        <begin position="1"/>
        <end position="20"/>
    </location>
</feature>
<dbReference type="EC" id="1.13.11.5" evidence="5"/>
<dbReference type="Pfam" id="PF04209">
    <property type="entry name" value="HgmA_C"/>
    <property type="match status" value="1"/>
</dbReference>
<organism evidence="18 19">
    <name type="scientific">Rhododendron simsii</name>
    <name type="common">Sims's rhododendron</name>
    <dbReference type="NCBI Taxonomy" id="118357"/>
    <lineage>
        <taxon>Eukaryota</taxon>
        <taxon>Viridiplantae</taxon>
        <taxon>Streptophyta</taxon>
        <taxon>Embryophyta</taxon>
        <taxon>Tracheophyta</taxon>
        <taxon>Spermatophyta</taxon>
        <taxon>Magnoliopsida</taxon>
        <taxon>eudicotyledons</taxon>
        <taxon>Gunneridae</taxon>
        <taxon>Pentapetalae</taxon>
        <taxon>asterids</taxon>
        <taxon>Ericales</taxon>
        <taxon>Ericaceae</taxon>
        <taxon>Ericoideae</taxon>
        <taxon>Rhodoreae</taxon>
        <taxon>Rhododendron</taxon>
    </lineage>
</organism>
<feature type="region of interest" description="Disordered" evidence="15">
    <location>
        <begin position="111"/>
        <end position="135"/>
    </location>
</feature>
<protein>
    <recommendedName>
        <fullName evidence="5">homogentisate 1,2-dioxygenase</fullName>
        <ecNumber evidence="5">1.13.11.5</ecNumber>
    </recommendedName>
</protein>
<dbReference type="PANTHER" id="PTHR11056">
    <property type="entry name" value="HOMOGENTISATE 1,2-DIOXYGENASE"/>
    <property type="match status" value="1"/>
</dbReference>
<evidence type="ECO:0000256" key="4">
    <source>
        <dbReference type="ARBA" id="ARBA00007757"/>
    </source>
</evidence>
<evidence type="ECO:0000256" key="11">
    <source>
        <dbReference type="ARBA" id="ARBA00023015"/>
    </source>
</evidence>
<evidence type="ECO:0000313" key="19">
    <source>
        <dbReference type="Proteomes" id="UP000626092"/>
    </source>
</evidence>
<evidence type="ECO:0000256" key="14">
    <source>
        <dbReference type="PIRSR" id="PIRSR605708-2"/>
    </source>
</evidence>
<evidence type="ECO:0000313" key="18">
    <source>
        <dbReference type="EMBL" id="KAF7137359.1"/>
    </source>
</evidence>
<dbReference type="InterPro" id="IPR005708">
    <property type="entry name" value="Homogentis_dOase"/>
</dbReference>
<dbReference type="Proteomes" id="UP000626092">
    <property type="component" value="Unassembled WGS sequence"/>
</dbReference>
<keyword evidence="6" id="KW-0678">Repressor</keyword>
<dbReference type="EMBL" id="WJXA01000007">
    <property type="protein sequence ID" value="KAF7137359.1"/>
    <property type="molecule type" value="Genomic_DNA"/>
</dbReference>
<sequence length="500" mass="56310">MPKVMSFLASRLILLPGKSAELAGEEGGAGDPKHVPAHLRGCQFQLMTQVQFAGEVGNLRRIIARKSAVLSQKVGGDQDARAGDPKRVVAHLKNLQLELIIVVQVRYRKFSPENSPNSSKERRGGTDLPIDGAVSDRYGRREGRTELCSGENPSDPYSDFRESMVEMILEKDIYGDDEDLEKLLQCFLSLNSSHHHRVILKLIEFVLNQPKAYEIKIEIKVSEDQEILLLNYFSTSSKMTETQWIMPVPWRTMDTRKMSCRLLEILSASKSRALKDYFVKFIFLIILDVVKADAGHVGVEKYISDIFSGWVRRANGLAAPRDFLVPTAWFEESSCPGYTIVQKFGGELFIAKQDFFPLNVVAWHGNYAPFKYDLSKFCCIILFWLIHHLIQAKANGFLPGGASLHRCMTPHGPDMKTFEATIAHVNEAGPQRLADTMAFMFESCLIPQVCPWALESPLMDDDYYQCWIGLKSHFIRDATNCQLSDVQNGHDESGIGGHCE</sequence>
<keyword evidence="8" id="KW-0223">Dioxygenase</keyword>
<evidence type="ECO:0000256" key="8">
    <source>
        <dbReference type="ARBA" id="ARBA00022964"/>
    </source>
</evidence>
<accession>A0A834LK04</accession>
<dbReference type="Pfam" id="PF20510">
    <property type="entry name" value="HgmA_N"/>
    <property type="match status" value="1"/>
</dbReference>
<keyword evidence="11" id="KW-0805">Transcription regulation</keyword>
<gene>
    <name evidence="18" type="ORF">RHSIM_Rhsim07G0153900</name>
</gene>
<comment type="similarity">
    <text evidence="4">Belongs to the homogentisate dioxygenase family.</text>
</comment>
<evidence type="ECO:0000256" key="2">
    <source>
        <dbReference type="ARBA" id="ARBA00004123"/>
    </source>
</evidence>
<keyword evidence="7 14" id="KW-0479">Metal-binding</keyword>
<dbReference type="InterPro" id="IPR046451">
    <property type="entry name" value="HgmA_C"/>
</dbReference>
<dbReference type="GO" id="GO:0006559">
    <property type="term" value="P:L-phenylalanine catabolic process"/>
    <property type="evidence" value="ECO:0007669"/>
    <property type="project" value="UniProtKB-UniPathway"/>
</dbReference>
<comment type="subcellular location">
    <subcellularLocation>
        <location evidence="2">Nucleus</location>
    </subcellularLocation>
</comment>
<feature type="domain" description="OVATE" evidence="17">
    <location>
        <begin position="149"/>
        <end position="209"/>
    </location>
</feature>
<evidence type="ECO:0000256" key="13">
    <source>
        <dbReference type="ARBA" id="ARBA00023242"/>
    </source>
</evidence>
<dbReference type="InterPro" id="IPR006458">
    <property type="entry name" value="Ovate_C"/>
</dbReference>
<keyword evidence="13" id="KW-0539">Nucleus</keyword>
<comment type="cofactor">
    <cofactor evidence="1 14">
        <name>Fe cation</name>
        <dbReference type="ChEBI" id="CHEBI:24875"/>
    </cofactor>
</comment>
<evidence type="ECO:0000256" key="15">
    <source>
        <dbReference type="SAM" id="MobiDB-lite"/>
    </source>
</evidence>
<proteinExistence type="inferred from homology"/>